<evidence type="ECO:0000313" key="2">
    <source>
        <dbReference type="Proteomes" id="UP000241436"/>
    </source>
</evidence>
<sequence length="74" mass="8248">MFLKDKQAGHLVEVLDLCALFDPLQSVVKGRIHAGEEMQDPTGFDKSDLIFPSGECLPRYWVDVHYRDAAGTIG</sequence>
<dbReference type="OrthoDB" id="9810649at2"/>
<keyword evidence="2" id="KW-1185">Reference proteome</keyword>
<accession>A0A2T4TVX6</accession>
<keyword evidence="1" id="KW-0808">Transferase</keyword>
<comment type="caution">
    <text evidence="1">The sequence shown here is derived from an EMBL/GenBank/DDBJ whole genome shotgun (WGS) entry which is preliminary data.</text>
</comment>
<dbReference type="GO" id="GO:0016740">
    <property type="term" value="F:transferase activity"/>
    <property type="evidence" value="ECO:0007669"/>
    <property type="project" value="UniProtKB-KW"/>
</dbReference>
<dbReference type="EMBL" id="NVQC01000027">
    <property type="protein sequence ID" value="PTL35271.1"/>
    <property type="molecule type" value="Genomic_DNA"/>
</dbReference>
<dbReference type="Proteomes" id="UP000241436">
    <property type="component" value="Unassembled WGS sequence"/>
</dbReference>
<protein>
    <submittedName>
        <fullName evidence="1">Acetyltransferase</fullName>
    </submittedName>
</protein>
<dbReference type="RefSeq" id="WP_107563377.1">
    <property type="nucleotide sequence ID" value="NZ_NVQC01000027.1"/>
</dbReference>
<gene>
    <name evidence="1" type="ORF">CLG94_10580</name>
</gene>
<evidence type="ECO:0000313" key="1">
    <source>
        <dbReference type="EMBL" id="PTL35271.1"/>
    </source>
</evidence>
<reference evidence="1 2" key="1">
    <citation type="submission" date="2017-09" db="EMBL/GenBank/DDBJ databases">
        <title>Bloom of a denitrifying methanotroph, Candidatus Methylomirabilis limnetica, in a deep stratified lake.</title>
        <authorList>
            <person name="Graf J.S."/>
            <person name="Marchant H.K."/>
            <person name="Tienken D."/>
            <person name="Hach P.F."/>
            <person name="Brand A."/>
            <person name="Schubert C.J."/>
            <person name="Kuypers M.M."/>
            <person name="Milucka J."/>
        </authorList>
    </citation>
    <scope>NUCLEOTIDE SEQUENCE [LARGE SCALE GENOMIC DNA]</scope>
    <source>
        <strain evidence="1 2">Zug</strain>
    </source>
</reference>
<name>A0A2T4TVX6_9BACT</name>
<organism evidence="1 2">
    <name type="scientific">Candidatus Methylomirabilis limnetica</name>
    <dbReference type="NCBI Taxonomy" id="2033718"/>
    <lineage>
        <taxon>Bacteria</taxon>
        <taxon>Candidatus Methylomirabilota</taxon>
        <taxon>Candidatus Methylomirabilia</taxon>
        <taxon>Candidatus Methylomirabilales</taxon>
        <taxon>Candidatus Methylomirabilaceae</taxon>
        <taxon>Candidatus Methylomirabilis</taxon>
    </lineage>
</organism>
<proteinExistence type="predicted"/>
<dbReference type="AlphaFoldDB" id="A0A2T4TVX6"/>
<reference evidence="2" key="2">
    <citation type="journal article" date="2018" name="Environ. Microbiol.">
        <title>Bloom of a denitrifying methanotroph, 'Candidatus Methylomirabilis limnetica', in a deep stratified lake.</title>
        <authorList>
            <person name="Graf J.S."/>
            <person name="Mayr M.J."/>
            <person name="Marchant H.K."/>
            <person name="Tienken D."/>
            <person name="Hach P.F."/>
            <person name="Brand A."/>
            <person name="Schubert C.J."/>
            <person name="Kuypers M.M."/>
            <person name="Milucka J."/>
        </authorList>
    </citation>
    <scope>NUCLEOTIDE SEQUENCE [LARGE SCALE GENOMIC DNA]</scope>
    <source>
        <strain evidence="2">Zug</strain>
    </source>
</reference>